<accession>A0ABD2Y643</accession>
<dbReference type="Gene3D" id="1.10.630.10">
    <property type="entry name" value="Cytochrome P450"/>
    <property type="match status" value="1"/>
</dbReference>
<gene>
    <name evidence="8" type="ORF">ACH5RR_036341</name>
</gene>
<keyword evidence="9" id="KW-1185">Reference proteome</keyword>
<reference evidence="8 9" key="1">
    <citation type="submission" date="2024-11" db="EMBL/GenBank/DDBJ databases">
        <title>A near-complete genome assembly of Cinchona calisaya.</title>
        <authorList>
            <person name="Lian D.C."/>
            <person name="Zhao X.W."/>
            <person name="Wei L."/>
        </authorList>
    </citation>
    <scope>NUCLEOTIDE SEQUENCE [LARGE SCALE GENOMIC DNA]</scope>
    <source>
        <tissue evidence="8">Nenye</tissue>
    </source>
</reference>
<keyword evidence="5" id="KW-0560">Oxidoreductase</keyword>
<dbReference type="EMBL" id="JBJUIK010000015">
    <property type="protein sequence ID" value="KAL3501892.1"/>
    <property type="molecule type" value="Genomic_DNA"/>
</dbReference>
<evidence type="ECO:0000256" key="5">
    <source>
        <dbReference type="ARBA" id="ARBA00023002"/>
    </source>
</evidence>
<evidence type="ECO:0008006" key="10">
    <source>
        <dbReference type="Google" id="ProtNLM"/>
    </source>
</evidence>
<keyword evidence="4" id="KW-0479">Metal-binding</keyword>
<comment type="caution">
    <text evidence="8">The sequence shown here is derived from an EMBL/GenBank/DDBJ whole genome shotgun (WGS) entry which is preliminary data.</text>
</comment>
<evidence type="ECO:0000313" key="9">
    <source>
        <dbReference type="Proteomes" id="UP001630127"/>
    </source>
</evidence>
<evidence type="ECO:0000256" key="4">
    <source>
        <dbReference type="ARBA" id="ARBA00022723"/>
    </source>
</evidence>
<evidence type="ECO:0000256" key="6">
    <source>
        <dbReference type="ARBA" id="ARBA00023004"/>
    </source>
</evidence>
<dbReference type="AlphaFoldDB" id="A0ABD2Y643"/>
<evidence type="ECO:0000313" key="8">
    <source>
        <dbReference type="EMBL" id="KAL3501892.1"/>
    </source>
</evidence>
<keyword evidence="3" id="KW-0349">Heme</keyword>
<evidence type="ECO:0000256" key="2">
    <source>
        <dbReference type="ARBA" id="ARBA00010617"/>
    </source>
</evidence>
<dbReference type="GO" id="GO:0046872">
    <property type="term" value="F:metal ion binding"/>
    <property type="evidence" value="ECO:0007669"/>
    <property type="project" value="UniProtKB-KW"/>
</dbReference>
<protein>
    <recommendedName>
        <fullName evidence="10">Cytochrome P450</fullName>
    </recommendedName>
</protein>
<dbReference type="Pfam" id="PF00067">
    <property type="entry name" value="p450"/>
    <property type="match status" value="1"/>
</dbReference>
<dbReference type="PANTHER" id="PTHR47944">
    <property type="entry name" value="CYTOCHROME P450 98A9"/>
    <property type="match status" value="1"/>
</dbReference>
<keyword evidence="6" id="KW-0408">Iron</keyword>
<keyword evidence="7" id="KW-0503">Monooxygenase</keyword>
<proteinExistence type="inferred from homology"/>
<evidence type="ECO:0000256" key="7">
    <source>
        <dbReference type="ARBA" id="ARBA00023033"/>
    </source>
</evidence>
<evidence type="ECO:0000256" key="3">
    <source>
        <dbReference type="ARBA" id="ARBA00022617"/>
    </source>
</evidence>
<name>A0ABD2Y643_9GENT</name>
<dbReference type="InterPro" id="IPR036396">
    <property type="entry name" value="Cyt_P450_sf"/>
</dbReference>
<sequence length="128" mass="14011">MRTGCDWEEILRRRSGSRFLELLKAGHDLLGVFNIGTISHGLNGLIISTDWKRRKLLQSVDDACVNVEWALAALLRHPNANGRRGCPGAALALAMSELTLANLLRNFNFTLADGLRVEDLDMAEAPGG</sequence>
<comment type="cofactor">
    <cofactor evidence="1">
        <name>heme</name>
        <dbReference type="ChEBI" id="CHEBI:30413"/>
    </cofactor>
</comment>
<comment type="similarity">
    <text evidence="2">Belongs to the cytochrome P450 family.</text>
</comment>
<dbReference type="Proteomes" id="UP001630127">
    <property type="component" value="Unassembled WGS sequence"/>
</dbReference>
<dbReference type="GO" id="GO:0004497">
    <property type="term" value="F:monooxygenase activity"/>
    <property type="evidence" value="ECO:0007669"/>
    <property type="project" value="UniProtKB-KW"/>
</dbReference>
<organism evidence="8 9">
    <name type="scientific">Cinchona calisaya</name>
    <dbReference type="NCBI Taxonomy" id="153742"/>
    <lineage>
        <taxon>Eukaryota</taxon>
        <taxon>Viridiplantae</taxon>
        <taxon>Streptophyta</taxon>
        <taxon>Embryophyta</taxon>
        <taxon>Tracheophyta</taxon>
        <taxon>Spermatophyta</taxon>
        <taxon>Magnoliopsida</taxon>
        <taxon>eudicotyledons</taxon>
        <taxon>Gunneridae</taxon>
        <taxon>Pentapetalae</taxon>
        <taxon>asterids</taxon>
        <taxon>lamiids</taxon>
        <taxon>Gentianales</taxon>
        <taxon>Rubiaceae</taxon>
        <taxon>Cinchonoideae</taxon>
        <taxon>Cinchoneae</taxon>
        <taxon>Cinchona</taxon>
    </lineage>
</organism>
<evidence type="ECO:0000256" key="1">
    <source>
        <dbReference type="ARBA" id="ARBA00001971"/>
    </source>
</evidence>
<dbReference type="SUPFAM" id="SSF48264">
    <property type="entry name" value="Cytochrome P450"/>
    <property type="match status" value="1"/>
</dbReference>
<dbReference type="InterPro" id="IPR001128">
    <property type="entry name" value="Cyt_P450"/>
</dbReference>